<evidence type="ECO:0000256" key="1">
    <source>
        <dbReference type="ARBA" id="ARBA00022729"/>
    </source>
</evidence>
<dbReference type="InterPro" id="IPR013320">
    <property type="entry name" value="ConA-like_dom_sf"/>
</dbReference>
<dbReference type="InterPro" id="IPR036116">
    <property type="entry name" value="FN3_sf"/>
</dbReference>
<protein>
    <recommendedName>
        <fullName evidence="4">Fibronectin type-III domain-containing protein</fullName>
    </recommendedName>
</protein>
<dbReference type="PROSITE" id="PS50853">
    <property type="entry name" value="FN3"/>
    <property type="match status" value="1"/>
</dbReference>
<dbReference type="SMART" id="SM00560">
    <property type="entry name" value="LamGL"/>
    <property type="match status" value="1"/>
</dbReference>
<dbReference type="Pfam" id="PF00041">
    <property type="entry name" value="fn3"/>
    <property type="match status" value="1"/>
</dbReference>
<keyword evidence="2" id="KW-1015">Disulfide bond</keyword>
<name>A0ABQ1ULB9_9BACT</name>
<proteinExistence type="predicted"/>
<feature type="region of interest" description="Disordered" evidence="3">
    <location>
        <begin position="442"/>
        <end position="462"/>
    </location>
</feature>
<keyword evidence="1" id="KW-0732">Signal</keyword>
<dbReference type="InterPro" id="IPR003961">
    <property type="entry name" value="FN3_dom"/>
</dbReference>
<evidence type="ECO:0000313" key="6">
    <source>
        <dbReference type="Proteomes" id="UP000632273"/>
    </source>
</evidence>
<evidence type="ECO:0000259" key="4">
    <source>
        <dbReference type="PROSITE" id="PS50853"/>
    </source>
</evidence>
<dbReference type="Proteomes" id="UP000632273">
    <property type="component" value="Unassembled WGS sequence"/>
</dbReference>
<dbReference type="CDD" id="cd00063">
    <property type="entry name" value="FN3"/>
    <property type="match status" value="1"/>
</dbReference>
<gene>
    <name evidence="5" type="ORF">GCM10011383_36870</name>
</gene>
<dbReference type="Gene3D" id="2.60.120.200">
    <property type="match status" value="1"/>
</dbReference>
<dbReference type="SUPFAM" id="SSF49265">
    <property type="entry name" value="Fibronectin type III"/>
    <property type="match status" value="1"/>
</dbReference>
<dbReference type="Gene3D" id="2.60.40.10">
    <property type="entry name" value="Immunoglobulins"/>
    <property type="match status" value="1"/>
</dbReference>
<organism evidence="5 6">
    <name type="scientific">Hymenobacter cavernae</name>
    <dbReference type="NCBI Taxonomy" id="2044852"/>
    <lineage>
        <taxon>Bacteria</taxon>
        <taxon>Pseudomonadati</taxon>
        <taxon>Bacteroidota</taxon>
        <taxon>Cytophagia</taxon>
        <taxon>Cytophagales</taxon>
        <taxon>Hymenobacteraceae</taxon>
        <taxon>Hymenobacter</taxon>
    </lineage>
</organism>
<dbReference type="SUPFAM" id="SSF49899">
    <property type="entry name" value="Concanavalin A-like lectins/glucanases"/>
    <property type="match status" value="1"/>
</dbReference>
<evidence type="ECO:0000256" key="2">
    <source>
        <dbReference type="ARBA" id="ARBA00023157"/>
    </source>
</evidence>
<dbReference type="Pfam" id="PF13385">
    <property type="entry name" value="Laminin_G_3"/>
    <property type="match status" value="1"/>
</dbReference>
<comment type="caution">
    <text evidence="5">The sequence shown here is derived from an EMBL/GenBank/DDBJ whole genome shotgun (WGS) entry which is preliminary data.</text>
</comment>
<dbReference type="EMBL" id="BMHT01000007">
    <property type="protein sequence ID" value="GGF21858.1"/>
    <property type="molecule type" value="Genomic_DNA"/>
</dbReference>
<dbReference type="SMART" id="SM00060">
    <property type="entry name" value="FN3"/>
    <property type="match status" value="1"/>
</dbReference>
<evidence type="ECO:0000313" key="5">
    <source>
        <dbReference type="EMBL" id="GGF21858.1"/>
    </source>
</evidence>
<feature type="domain" description="Fibronectin type-III" evidence="4">
    <location>
        <begin position="218"/>
        <end position="314"/>
    </location>
</feature>
<dbReference type="InterPro" id="IPR013783">
    <property type="entry name" value="Ig-like_fold"/>
</dbReference>
<reference evidence="6" key="1">
    <citation type="journal article" date="2019" name="Int. J. Syst. Evol. Microbiol.">
        <title>The Global Catalogue of Microorganisms (GCM) 10K type strain sequencing project: providing services to taxonomists for standard genome sequencing and annotation.</title>
        <authorList>
            <consortium name="The Broad Institute Genomics Platform"/>
            <consortium name="The Broad Institute Genome Sequencing Center for Infectious Disease"/>
            <person name="Wu L."/>
            <person name="Ma J."/>
        </authorList>
    </citation>
    <scope>NUCLEOTIDE SEQUENCE [LARGE SCALE GENOMIC DNA]</scope>
    <source>
        <strain evidence="6">CGMCC 1.15197</strain>
    </source>
</reference>
<keyword evidence="6" id="KW-1185">Reference proteome</keyword>
<accession>A0ABQ1ULB9</accession>
<evidence type="ECO:0000256" key="3">
    <source>
        <dbReference type="SAM" id="MobiDB-lite"/>
    </source>
</evidence>
<dbReference type="RefSeq" id="WP_188815526.1">
    <property type="nucleotide sequence ID" value="NZ_BMHT01000007.1"/>
</dbReference>
<sequence length="487" mass="50702">MTGVTVNGVAANTASFINNTATSITFQVPATAGASGTTSVTTAAGGTASVTNFTTVAAVPPGNALALDGTGDYVAFGSIPALNSLGTGNFTLEAWVYYNGGTGAQSIIRKTGDYNLYLNGNTLHAEVWPNGIGNSTWQVTDGSLVLPANRWVHVAAVWTKAAATLQLYVNGVADGTGATATGQITLYDQTSNAYAGTLTNFALTGTASNWVESYAMLVPSVVTATAVTTNGFAANWTAPNLGTVTSYLLEVSTSSTFATTITSSPFTIAAGTTTHSITGLNPNTTYYYRLRADKTSVTGQGAYSNVIAMTTCALPVAAAKNVTVALSASGNASVTAAQVNNGSNAACGPVTLSLTESTERLLNETFDTNTNGWTATYVDGSGGWNTNGNPGGMFILNSNGTSTDSTYNANRDWTRERGNLRAARQLPQLLWPRYRRHARFRHRPERNGTDELPESGNDLDGLQPDLYRHGQHAAKSTEATATLPSTT</sequence>
<dbReference type="InterPro" id="IPR006558">
    <property type="entry name" value="LamG-like"/>
</dbReference>